<gene>
    <name evidence="1" type="ORF">CL6EHI_125400</name>
</gene>
<evidence type="ECO:0000313" key="1">
    <source>
        <dbReference type="EMBL" id="GAT96911.1"/>
    </source>
</evidence>
<dbReference type="EMBL" id="BDEQ01000001">
    <property type="protein sequence ID" value="GAT96911.1"/>
    <property type="molecule type" value="Genomic_DNA"/>
</dbReference>
<name>A0A175JT34_ENTHI</name>
<dbReference type="VEuPathDB" id="AmoebaDB:EHI7A_182330"/>
<protein>
    <submittedName>
        <fullName evidence="1">Uncharacterized protein</fullName>
    </submittedName>
</protein>
<dbReference type="Proteomes" id="UP000078387">
    <property type="component" value="Unassembled WGS sequence"/>
</dbReference>
<dbReference type="VEuPathDB" id="AmoebaDB:KM1_276100"/>
<reference evidence="1 2" key="1">
    <citation type="submission" date="2016-05" db="EMBL/GenBank/DDBJ databases">
        <title>First whole genome sequencing of Entamoeba histolytica HM1:IMSS-clone-6.</title>
        <authorList>
            <person name="Mukherjee Avik.K."/>
            <person name="Izumyama S."/>
            <person name="Nakada-Tsukui K."/>
            <person name="Nozaki T."/>
        </authorList>
    </citation>
    <scope>NUCLEOTIDE SEQUENCE [LARGE SCALE GENOMIC DNA]</scope>
    <source>
        <strain evidence="1 2">HM1:IMSS clone 6</strain>
    </source>
</reference>
<accession>A0A175JT34</accession>
<sequence length="349" mass="40866">MKITFTVFAGCLLFVLSSLFFVMFTSNKKLFLNNYMEGNSSIDYRKFFVQPTFKNEVIDISKFLYNGKCQDIFRYKPNNKRDLVFWAMYFKSQDMWIKQRETIVKTMSILKSGIPNVKKVLVLYGEAPNGFVELMKSFSVEVIRRKKELKYNQVCNAAVYRFFELLEYLNQHGGEFDRVAITDFRDVMWFADGFATIKPDELVLTNECSGKGNGTIQCIDYTQKLNYKWFANTFGKGLANKLRKERKRIVNVGIVIGNVQKVKRYCEIFKQHCPKDKIEKWGTDQALNNYLYYTHRLDELNVTIETISQRIGFDVMDGCILDKRNKVLIERNSLCSPVLRHKVSGIFKI</sequence>
<dbReference type="eggNOG" id="ENOG502RA1W">
    <property type="taxonomic scope" value="Eukaryota"/>
</dbReference>
<comment type="caution">
    <text evidence="1">The sequence shown here is derived from an EMBL/GenBank/DDBJ whole genome shotgun (WGS) entry which is preliminary data.</text>
</comment>
<dbReference type="VEuPathDB" id="AmoebaDB:EHI_125400"/>
<evidence type="ECO:0000313" key="2">
    <source>
        <dbReference type="Proteomes" id="UP000078387"/>
    </source>
</evidence>
<dbReference type="VEuPathDB" id="AmoebaDB:EHI8A_211120"/>
<proteinExistence type="predicted"/>
<organism evidence="1 2">
    <name type="scientific">Entamoeba histolytica</name>
    <dbReference type="NCBI Taxonomy" id="5759"/>
    <lineage>
        <taxon>Eukaryota</taxon>
        <taxon>Amoebozoa</taxon>
        <taxon>Evosea</taxon>
        <taxon>Archamoebae</taxon>
        <taxon>Mastigamoebida</taxon>
        <taxon>Entamoebidae</taxon>
        <taxon>Entamoeba</taxon>
    </lineage>
</organism>
<dbReference type="VEuPathDB" id="AmoebaDB:EHI5A_226190"/>
<dbReference type="AlphaFoldDB" id="A0A175JT34"/>